<proteinExistence type="predicted"/>
<feature type="domain" description="DUF418" evidence="2">
    <location>
        <begin position="239"/>
        <end position="399"/>
    </location>
</feature>
<accession>A0A7W9B4G8</accession>
<name>A0A7W9B4G8_9SPHN</name>
<dbReference type="EMBL" id="JACIJH010000002">
    <property type="protein sequence ID" value="MBB5705816.1"/>
    <property type="molecule type" value="Genomic_DNA"/>
</dbReference>
<dbReference type="AlphaFoldDB" id="A0A7W9B4G8"/>
<feature type="transmembrane region" description="Helical" evidence="1">
    <location>
        <begin position="361"/>
        <end position="377"/>
    </location>
</feature>
<evidence type="ECO:0000313" key="4">
    <source>
        <dbReference type="Proteomes" id="UP000537161"/>
    </source>
</evidence>
<feature type="transmembrane region" description="Helical" evidence="1">
    <location>
        <begin position="140"/>
        <end position="160"/>
    </location>
</feature>
<protein>
    <recommendedName>
        <fullName evidence="2">DUF418 domain-containing protein</fullName>
    </recommendedName>
</protein>
<feature type="transmembrane region" description="Helical" evidence="1">
    <location>
        <begin position="333"/>
        <end position="355"/>
    </location>
</feature>
<feature type="transmembrane region" description="Helical" evidence="1">
    <location>
        <begin position="257"/>
        <end position="279"/>
    </location>
</feature>
<gene>
    <name evidence="3" type="ORF">FHR21_001149</name>
</gene>
<keyword evidence="1" id="KW-1133">Transmembrane helix</keyword>
<keyword evidence="1" id="KW-0812">Transmembrane</keyword>
<feature type="transmembrane region" description="Helical" evidence="1">
    <location>
        <begin position="18"/>
        <end position="38"/>
    </location>
</feature>
<evidence type="ECO:0000259" key="2">
    <source>
        <dbReference type="Pfam" id="PF04235"/>
    </source>
</evidence>
<evidence type="ECO:0000256" key="1">
    <source>
        <dbReference type="SAM" id="Phobius"/>
    </source>
</evidence>
<dbReference type="PANTHER" id="PTHR30590:SF2">
    <property type="entry name" value="INNER MEMBRANE PROTEIN"/>
    <property type="match status" value="1"/>
</dbReference>
<feature type="transmembrane region" description="Helical" evidence="1">
    <location>
        <begin position="100"/>
        <end position="133"/>
    </location>
</feature>
<reference evidence="3 4" key="1">
    <citation type="submission" date="2020-08" db="EMBL/GenBank/DDBJ databases">
        <title>Genomic Encyclopedia of Type Strains, Phase IV (KMG-IV): sequencing the most valuable type-strain genomes for metagenomic binning, comparative biology and taxonomic classification.</title>
        <authorList>
            <person name="Goeker M."/>
        </authorList>
    </citation>
    <scope>NUCLEOTIDE SEQUENCE [LARGE SCALE GENOMIC DNA]</scope>
    <source>
        <strain evidence="3 4">DSM 27163</strain>
    </source>
</reference>
<keyword evidence="1" id="KW-0472">Membrane</keyword>
<dbReference type="PANTHER" id="PTHR30590">
    <property type="entry name" value="INNER MEMBRANE PROTEIN"/>
    <property type="match status" value="1"/>
</dbReference>
<dbReference type="InterPro" id="IPR007349">
    <property type="entry name" value="DUF418"/>
</dbReference>
<evidence type="ECO:0000313" key="3">
    <source>
        <dbReference type="EMBL" id="MBB5705816.1"/>
    </source>
</evidence>
<dbReference type="Proteomes" id="UP000537161">
    <property type="component" value="Unassembled WGS sequence"/>
</dbReference>
<dbReference type="Pfam" id="PF04235">
    <property type="entry name" value="DUF418"/>
    <property type="match status" value="1"/>
</dbReference>
<comment type="caution">
    <text evidence="3">The sequence shown here is derived from an EMBL/GenBank/DDBJ whole genome shotgun (WGS) entry which is preliminary data.</text>
</comment>
<organism evidence="3 4">
    <name type="scientific">Sphingopyxis panaciterrulae</name>
    <dbReference type="NCBI Taxonomy" id="462372"/>
    <lineage>
        <taxon>Bacteria</taxon>
        <taxon>Pseudomonadati</taxon>
        <taxon>Pseudomonadota</taxon>
        <taxon>Alphaproteobacteria</taxon>
        <taxon>Sphingomonadales</taxon>
        <taxon>Sphingomonadaceae</taxon>
        <taxon>Sphingopyxis</taxon>
    </lineage>
</organism>
<feature type="transmembrane region" description="Helical" evidence="1">
    <location>
        <begin position="224"/>
        <end position="245"/>
    </location>
</feature>
<keyword evidence="4" id="KW-1185">Reference proteome</keyword>
<feature type="transmembrane region" description="Helical" evidence="1">
    <location>
        <begin position="299"/>
        <end position="321"/>
    </location>
</feature>
<dbReference type="InterPro" id="IPR052529">
    <property type="entry name" value="Bact_Transport_Assoc"/>
</dbReference>
<dbReference type="RefSeq" id="WP_184096204.1">
    <property type="nucleotide sequence ID" value="NZ_JACIJH010000002.1"/>
</dbReference>
<sequence length="409" mass="45172">MNAATNQRFESLDAIRGVAVMGILAMNIVAFALPFSAYSNPAAGGPPASADLATWVFDFVFVDSKMRGLFSLLFGASTLLVIERAAAQGRSPAAAHYARMIWLALFGLAHFYLIWFGDILFLYAMCGLLLFLFRNLSIKALLWWAAGFFLLDFALFFGLWSGLVAAASGAAPDMQDALTQIHEEMGADSPTYAQQVALHLGRYADLLAYRTTEQLDEPVQGVLVMLWETMGLMLTGMALFRAHMLTGEWPVARYRKWAIVSFTVTIPPLAALAAWQIGAGFDAVTVFGATAALSLPFDLVMTLGWAALILWLIAVTASDAARARLAAAGRMAFTNYLMTSIVMTTIFYGYGLGLFGSVGRAALYLFCFGMWAAMLLWSKPWLDRFHYGPFEWLWRSLARARPQPMRRRY</sequence>